<evidence type="ECO:0000256" key="8">
    <source>
        <dbReference type="SAM" id="Phobius"/>
    </source>
</evidence>
<dbReference type="PROSITE" id="PS00616">
    <property type="entry name" value="HIS_ACID_PHOSPHAT_1"/>
    <property type="match status" value="1"/>
</dbReference>
<evidence type="ECO:0000256" key="4">
    <source>
        <dbReference type="ARBA" id="ARBA00022729"/>
    </source>
</evidence>
<dbReference type="InterPro" id="IPR033379">
    <property type="entry name" value="Acid_Pase_AS"/>
</dbReference>
<keyword evidence="8" id="KW-1133">Transmembrane helix</keyword>
<accession>A0AA36H8C9</accession>
<dbReference type="EC" id="3.1.3.2" evidence="3"/>
<dbReference type="PANTHER" id="PTHR11567:SF211">
    <property type="entry name" value="PROSTATIC ACID PHOSPHATASE"/>
    <property type="match status" value="1"/>
</dbReference>
<evidence type="ECO:0000256" key="3">
    <source>
        <dbReference type="ARBA" id="ARBA00012646"/>
    </source>
</evidence>
<evidence type="ECO:0000256" key="6">
    <source>
        <dbReference type="ARBA" id="ARBA00023157"/>
    </source>
</evidence>
<comment type="similarity">
    <text evidence="2">Belongs to the histidine acid phosphatase family.</text>
</comment>
<evidence type="ECO:0000256" key="5">
    <source>
        <dbReference type="ARBA" id="ARBA00022801"/>
    </source>
</evidence>
<dbReference type="Gene3D" id="3.40.50.1240">
    <property type="entry name" value="Phosphoglycerate mutase-like"/>
    <property type="match status" value="1"/>
</dbReference>
<feature type="signal peptide" evidence="9">
    <location>
        <begin position="1"/>
        <end position="26"/>
    </location>
</feature>
<protein>
    <recommendedName>
        <fullName evidence="3">acid phosphatase</fullName>
        <ecNumber evidence="3">3.1.3.2</ecNumber>
    </recommendedName>
</protein>
<feature type="transmembrane region" description="Helical" evidence="8">
    <location>
        <begin position="432"/>
        <end position="453"/>
    </location>
</feature>
<organism evidence="10 11">
    <name type="scientific">Cylicocyclus nassatus</name>
    <name type="common">Nematode worm</name>
    <dbReference type="NCBI Taxonomy" id="53992"/>
    <lineage>
        <taxon>Eukaryota</taxon>
        <taxon>Metazoa</taxon>
        <taxon>Ecdysozoa</taxon>
        <taxon>Nematoda</taxon>
        <taxon>Chromadorea</taxon>
        <taxon>Rhabditida</taxon>
        <taxon>Rhabditina</taxon>
        <taxon>Rhabditomorpha</taxon>
        <taxon>Strongyloidea</taxon>
        <taxon>Strongylidae</taxon>
        <taxon>Cylicocyclus</taxon>
    </lineage>
</organism>
<keyword evidence="8" id="KW-0812">Transmembrane</keyword>
<comment type="catalytic activity">
    <reaction evidence="1">
        <text>a phosphate monoester + H2O = an alcohol + phosphate</text>
        <dbReference type="Rhea" id="RHEA:15017"/>
        <dbReference type="ChEBI" id="CHEBI:15377"/>
        <dbReference type="ChEBI" id="CHEBI:30879"/>
        <dbReference type="ChEBI" id="CHEBI:43474"/>
        <dbReference type="ChEBI" id="CHEBI:67140"/>
        <dbReference type="EC" id="3.1.3.2"/>
    </reaction>
</comment>
<dbReference type="InterPro" id="IPR050645">
    <property type="entry name" value="Histidine_acid_phosphatase"/>
</dbReference>
<dbReference type="InterPro" id="IPR029033">
    <property type="entry name" value="His_PPase_superfam"/>
</dbReference>
<feature type="chain" id="PRO_5041292231" description="acid phosphatase" evidence="9">
    <location>
        <begin position="27"/>
        <end position="455"/>
    </location>
</feature>
<dbReference type="AlphaFoldDB" id="A0AA36H8C9"/>
<dbReference type="GO" id="GO:0003993">
    <property type="term" value="F:acid phosphatase activity"/>
    <property type="evidence" value="ECO:0007669"/>
    <property type="project" value="UniProtKB-EC"/>
</dbReference>
<dbReference type="SUPFAM" id="SSF53254">
    <property type="entry name" value="Phosphoglycerate mutase-like"/>
    <property type="match status" value="1"/>
</dbReference>
<dbReference type="PANTHER" id="PTHR11567">
    <property type="entry name" value="ACID PHOSPHATASE-RELATED"/>
    <property type="match status" value="1"/>
</dbReference>
<dbReference type="InterPro" id="IPR000560">
    <property type="entry name" value="His_Pase_clade-2"/>
</dbReference>
<evidence type="ECO:0000256" key="2">
    <source>
        <dbReference type="ARBA" id="ARBA00005375"/>
    </source>
</evidence>
<evidence type="ECO:0000256" key="9">
    <source>
        <dbReference type="SAM" id="SignalP"/>
    </source>
</evidence>
<name>A0AA36H8C9_CYLNA</name>
<dbReference type="EMBL" id="CATQJL010000316">
    <property type="protein sequence ID" value="CAJ0605934.1"/>
    <property type="molecule type" value="Genomic_DNA"/>
</dbReference>
<gene>
    <name evidence="10" type="ORF">CYNAS_LOCUS17917</name>
</gene>
<proteinExistence type="inferred from homology"/>
<dbReference type="CDD" id="cd07061">
    <property type="entry name" value="HP_HAP_like"/>
    <property type="match status" value="1"/>
</dbReference>
<keyword evidence="5" id="KW-0378">Hydrolase</keyword>
<evidence type="ECO:0000256" key="1">
    <source>
        <dbReference type="ARBA" id="ARBA00000032"/>
    </source>
</evidence>
<keyword evidence="7" id="KW-0325">Glycoprotein</keyword>
<evidence type="ECO:0000313" key="10">
    <source>
        <dbReference type="EMBL" id="CAJ0605934.1"/>
    </source>
</evidence>
<reference evidence="10" key="1">
    <citation type="submission" date="2023-07" db="EMBL/GenBank/DDBJ databases">
        <authorList>
            <consortium name="CYATHOMIX"/>
        </authorList>
    </citation>
    <scope>NUCLEOTIDE SEQUENCE</scope>
    <source>
        <strain evidence="10">N/A</strain>
    </source>
</reference>
<evidence type="ECO:0000256" key="7">
    <source>
        <dbReference type="ARBA" id="ARBA00023180"/>
    </source>
</evidence>
<keyword evidence="6" id="KW-1015">Disulfide bond</keyword>
<sequence length="455" mass="52793">MYQLCNFELNKMVFLFLLVLASVATAENEEMDLLLVQAIWRHGDRSPRKIYPNDPIKEKDWTFGGGGFAQLSPMGMEQHFKLGEQIRRRYVEDLHFLSRRYHAEEVYIRSSDYNRTLVSAMSNVIGMYSSNNSYSQNGTDYPGMVGWPVGYVPIPVHTVQRPDYVVIADDRCARRDHVWNMAKKLEEFKDYLSQDKVVNMFKKLTENCNQTVNEDNLWEIRDLLFIELLHFGDRVRNITWFSDELYEEMTDIDTNITRFKNGIFKKSSELDGLDIGREIQKLRGGSLFNELNNHMQTKLNCSSSNDEEPSPLCKWMNGLKYYAYSGHDTTLYAFLTILGLIQSDLAIPNGYPAYSAAVFLELWKNKTSNQPYFQIMYYPNRNNTEHTIYPISQEIKACNGKSLCELRVFEELAEKTKPDKDMIEWCRMDSDVANAGLFSILTLAAAFLSLLWMNS</sequence>
<keyword evidence="11" id="KW-1185">Reference proteome</keyword>
<dbReference type="Pfam" id="PF00328">
    <property type="entry name" value="His_Phos_2"/>
    <property type="match status" value="1"/>
</dbReference>
<evidence type="ECO:0000313" key="11">
    <source>
        <dbReference type="Proteomes" id="UP001176961"/>
    </source>
</evidence>
<keyword evidence="4 9" id="KW-0732">Signal</keyword>
<dbReference type="Proteomes" id="UP001176961">
    <property type="component" value="Unassembled WGS sequence"/>
</dbReference>
<comment type="caution">
    <text evidence="10">The sequence shown here is derived from an EMBL/GenBank/DDBJ whole genome shotgun (WGS) entry which is preliminary data.</text>
</comment>
<keyword evidence="8" id="KW-0472">Membrane</keyword>